<feature type="domain" description="Arabidopsis retrotransposon Orf1 C-terminal" evidence="2">
    <location>
        <begin position="744"/>
        <end position="837"/>
    </location>
</feature>
<dbReference type="AlphaFoldDB" id="A0A8S9MC89"/>
<evidence type="ECO:0000313" key="3">
    <source>
        <dbReference type="EMBL" id="KAF2615551.1"/>
    </source>
</evidence>
<reference evidence="3" key="1">
    <citation type="submission" date="2019-12" db="EMBL/GenBank/DDBJ databases">
        <title>Genome sequencing and annotation of Brassica cretica.</title>
        <authorList>
            <person name="Studholme D.J."/>
            <person name="Sarris P.F."/>
        </authorList>
    </citation>
    <scope>NUCLEOTIDE SEQUENCE</scope>
    <source>
        <strain evidence="3">PFS-102/07</strain>
        <tissue evidence="3">Leaf</tissue>
    </source>
</reference>
<gene>
    <name evidence="3" type="ORF">F2Q70_00011967</name>
</gene>
<sequence>MNPKSNLAPDSSSIGGRVRSKKHRTEVIPPESMDSSDSFLDLTAEVGDLGLAEMEGASPIVGGSRFSSVGPLSSIGVEEVATWREKYSLSEDVIIRIPGPVDRVSDFEVDEIPVYEGFFESGFRYRVPSLVAKISEAFEISLGQLNPPAWRTQIALKNLGDLEGLVNGVAEILSYYFVSPLNSGEGRYNLHPRSKVPLIHEIPKKERKRHPGFEGRWTEKFAFMHLPGFSPVWRAADTLYLDLSLAKKTIKRILELSPERRQVPYLVSREVLERCSIWGNMSGSKGNEALGEYKKAPEVISAKKLLLTGLPPLIRTTMCCSSGAASPTSSCDMAAVLANLNAKVFPMTHVLLASKDDSSLAIQSLQGELLRVMSQLHHLRDSMEDQSLFKADLDALTSQLREEKNNAFAREKEIKTLRLKVKAQDEAGRMAASENIALRKELESREEEVVELKHAEESFDAQKAMDVNGAKLRHLTTSLRFMGQQRWRRRRSLLTMILPPSSSQLLEARPLSMNLLVVWSLVAFSILNSGPVVAFKNMYFGFLPCFSLYPVHPCFYSFEIESVVKGGDLLFGNLVPLRLGGLPLASRLVLYSPPQRAQQPTSASYPWPREQEDEPINLDDLMLLDFNCEGWDKETASRYNTLLKAEILPTRFCHAETLVELGIDEDVFDMLQVMGIAPLCYATHELYPDLVRQVLATATISYEDFSSPSYANLSFSFMGDGEYCSLSLDKLNEIYEIANEPRGIRNPALRVIAKIISNLLFAKDQTSKVTNGELRTLYAGIEDEIRASGSGIKIQKVKTNPSFHFITMLCVRRLCRMHITNKKDRSGSLLTPFFKHFGMISGNTSFFDKVGTQLFTKLPHPEITRLIVFDNIRFLPPPELLCTDPRAAAPNADMEDVEDITPEADPSYDLGKLANVTDDQAYRRWMVD</sequence>
<evidence type="ECO:0000259" key="2">
    <source>
        <dbReference type="Pfam" id="PF03078"/>
    </source>
</evidence>
<evidence type="ECO:0000256" key="1">
    <source>
        <dbReference type="SAM" id="MobiDB-lite"/>
    </source>
</evidence>
<organism evidence="3">
    <name type="scientific">Brassica cretica</name>
    <name type="common">Mustard</name>
    <dbReference type="NCBI Taxonomy" id="69181"/>
    <lineage>
        <taxon>Eukaryota</taxon>
        <taxon>Viridiplantae</taxon>
        <taxon>Streptophyta</taxon>
        <taxon>Embryophyta</taxon>
        <taxon>Tracheophyta</taxon>
        <taxon>Spermatophyta</taxon>
        <taxon>Magnoliopsida</taxon>
        <taxon>eudicotyledons</taxon>
        <taxon>Gunneridae</taxon>
        <taxon>Pentapetalae</taxon>
        <taxon>rosids</taxon>
        <taxon>malvids</taxon>
        <taxon>Brassicales</taxon>
        <taxon>Brassicaceae</taxon>
        <taxon>Brassiceae</taxon>
        <taxon>Brassica</taxon>
    </lineage>
</organism>
<dbReference type="InterPro" id="IPR004312">
    <property type="entry name" value="ATHILA_Orf1_C"/>
</dbReference>
<dbReference type="PANTHER" id="PTHR31099">
    <property type="entry name" value="OS06G0165300 PROTEIN"/>
    <property type="match status" value="1"/>
</dbReference>
<accession>A0A8S9MC89</accession>
<protein>
    <recommendedName>
        <fullName evidence="2">Arabidopsis retrotransposon Orf1 C-terminal domain-containing protein</fullName>
    </recommendedName>
</protein>
<proteinExistence type="predicted"/>
<feature type="region of interest" description="Disordered" evidence="1">
    <location>
        <begin position="1"/>
        <end position="36"/>
    </location>
</feature>
<dbReference type="PANTHER" id="PTHR31099:SF49">
    <property type="entry name" value="MYOSIN HEAVY CHAIN-LIKE PROTEIN"/>
    <property type="match status" value="1"/>
</dbReference>
<dbReference type="EMBL" id="QGKY02000089">
    <property type="protein sequence ID" value="KAF2615551.1"/>
    <property type="molecule type" value="Genomic_DNA"/>
</dbReference>
<feature type="compositionally biased region" description="Polar residues" evidence="1">
    <location>
        <begin position="1"/>
        <end position="14"/>
    </location>
</feature>
<name>A0A8S9MC89_BRACR</name>
<dbReference type="Pfam" id="PF03078">
    <property type="entry name" value="ATHILA"/>
    <property type="match status" value="2"/>
</dbReference>
<comment type="caution">
    <text evidence="3">The sequence shown here is derived from an EMBL/GenBank/DDBJ whole genome shotgun (WGS) entry which is preliminary data.</text>
</comment>
<feature type="domain" description="Arabidopsis retrotransposon Orf1 C-terminal" evidence="2">
    <location>
        <begin position="632"/>
        <end position="737"/>
    </location>
</feature>